<dbReference type="EMBL" id="DVAD01000014">
    <property type="protein sequence ID" value="HIJ99636.1"/>
    <property type="molecule type" value="Genomic_DNA"/>
</dbReference>
<protein>
    <submittedName>
        <fullName evidence="3">Uncharacterized protein</fullName>
    </submittedName>
</protein>
<evidence type="ECO:0000256" key="2">
    <source>
        <dbReference type="SAM" id="Phobius"/>
    </source>
</evidence>
<feature type="transmembrane region" description="Helical" evidence="2">
    <location>
        <begin position="179"/>
        <end position="196"/>
    </location>
</feature>
<evidence type="ECO:0000313" key="3">
    <source>
        <dbReference type="EMBL" id="HIJ99636.1"/>
    </source>
</evidence>
<accession>A0A832V249</accession>
<gene>
    <name evidence="3" type="ORF">H1011_02325</name>
</gene>
<comment type="caution">
    <text evidence="3">The sequence shown here is derived from an EMBL/GenBank/DDBJ whole genome shotgun (WGS) entry which is preliminary data.</text>
</comment>
<dbReference type="AlphaFoldDB" id="A0A832V249"/>
<organism evidence="3 4">
    <name type="scientific">Candidatus Undinarchaeum marinum</name>
    <dbReference type="NCBI Taxonomy" id="2756141"/>
    <lineage>
        <taxon>Archaea</taxon>
        <taxon>Candidatus Undinarchaeota</taxon>
        <taxon>Candidatus Undinarchaeia</taxon>
        <taxon>Candidatus Undinarchaeales</taxon>
        <taxon>Candidatus Undinarchaeaceae</taxon>
        <taxon>Candidatus Undinarchaeum</taxon>
    </lineage>
</organism>
<keyword evidence="2" id="KW-1133">Transmembrane helix</keyword>
<keyword evidence="4" id="KW-1185">Reference proteome</keyword>
<proteinExistence type="predicted"/>
<keyword evidence="2" id="KW-0472">Membrane</keyword>
<evidence type="ECO:0000256" key="1">
    <source>
        <dbReference type="SAM" id="MobiDB-lite"/>
    </source>
</evidence>
<reference evidence="3 4" key="1">
    <citation type="journal article" name="Nat. Commun.">
        <title>Undinarchaeota illuminate DPANN phylogeny and the impact of gene transfer on archaeal evolution.</title>
        <authorList>
            <person name="Dombrowski N."/>
            <person name="Williams T.A."/>
            <person name="Sun J."/>
            <person name="Woodcroft B.J."/>
            <person name="Lee J.H."/>
            <person name="Minh B.Q."/>
            <person name="Rinke C."/>
            <person name="Spang A."/>
        </authorList>
    </citation>
    <scope>NUCLEOTIDE SEQUENCE [LARGE SCALE GENOMIC DNA]</scope>
    <source>
        <strain evidence="3">MAG_bin17</strain>
    </source>
</reference>
<feature type="region of interest" description="Disordered" evidence="1">
    <location>
        <begin position="208"/>
        <end position="235"/>
    </location>
</feature>
<name>A0A832V249_9ARCH</name>
<dbReference type="Proteomes" id="UP000604391">
    <property type="component" value="Unassembled WGS sequence"/>
</dbReference>
<sequence length="249" mass="27621">MNITARGSVYFILLAFFLLSAGMLASESELTAKLTGKVVGAPDCIATLKMTPGHAEIVLAPGSSAETTLTISDVQCGASYIRLDIEDLPSEYFGFAPTYLRTLTPGDTGRFIIYLDIPLDAEYKAYTATYKLYTSEGRYAGPELTLSIEDVKKPQFSARTESITEGSPAEKESMGNKQFWWMIMLGAVVFVTAIYASEYFEKKVHENEVKRKGPSQGKTTLRSLVKRAKKREEGKIERVSKALKKVKRR</sequence>
<evidence type="ECO:0000313" key="4">
    <source>
        <dbReference type="Proteomes" id="UP000604391"/>
    </source>
</evidence>
<keyword evidence="2" id="KW-0812">Transmembrane</keyword>